<dbReference type="PANTHER" id="PTHR47417">
    <property type="entry name" value="SMR DOMAIN-CONTAINING PROTEIN YPL199C"/>
    <property type="match status" value="1"/>
</dbReference>
<dbReference type="PANTHER" id="PTHR47417:SF1">
    <property type="entry name" value="SMR DOMAIN-CONTAINING PROTEIN YPL199C"/>
    <property type="match status" value="1"/>
</dbReference>
<proteinExistence type="predicted"/>
<evidence type="ECO:0000313" key="3">
    <source>
        <dbReference type="Proteomes" id="UP000663891"/>
    </source>
</evidence>
<dbReference type="InterPro" id="IPR036063">
    <property type="entry name" value="Smr_dom_sf"/>
</dbReference>
<dbReference type="AlphaFoldDB" id="A0A813Y5S1"/>
<dbReference type="SUPFAM" id="SSF160443">
    <property type="entry name" value="SMR domain-like"/>
    <property type="match status" value="1"/>
</dbReference>
<evidence type="ECO:0000313" key="2">
    <source>
        <dbReference type="EMBL" id="CAF0878504.1"/>
    </source>
</evidence>
<gene>
    <name evidence="2" type="ORF">VCS650_LOCUS8114</name>
</gene>
<dbReference type="InterPro" id="IPR002625">
    <property type="entry name" value="Smr_dom"/>
</dbReference>
<evidence type="ECO:0000259" key="1">
    <source>
        <dbReference type="PROSITE" id="PS50828"/>
    </source>
</evidence>
<reference evidence="2" key="1">
    <citation type="submission" date="2021-02" db="EMBL/GenBank/DDBJ databases">
        <authorList>
            <person name="Nowell W R."/>
        </authorList>
    </citation>
    <scope>NUCLEOTIDE SEQUENCE</scope>
</reference>
<accession>A0A813Y5S1</accession>
<comment type="caution">
    <text evidence="2">The sequence shown here is derived from an EMBL/GenBank/DDBJ whole genome shotgun (WGS) entry which is preliminary data.</text>
</comment>
<dbReference type="InterPro" id="IPR013899">
    <property type="entry name" value="DUF1771"/>
</dbReference>
<dbReference type="InterPro" id="IPR053020">
    <property type="entry name" value="Smr_domain_protein"/>
</dbReference>
<dbReference type="Pfam" id="PF01713">
    <property type="entry name" value="Smr"/>
    <property type="match status" value="1"/>
</dbReference>
<dbReference type="EMBL" id="CAJNON010000053">
    <property type="protein sequence ID" value="CAF0878504.1"/>
    <property type="molecule type" value="Genomic_DNA"/>
</dbReference>
<organism evidence="2 3">
    <name type="scientific">Adineta steineri</name>
    <dbReference type="NCBI Taxonomy" id="433720"/>
    <lineage>
        <taxon>Eukaryota</taxon>
        <taxon>Metazoa</taxon>
        <taxon>Spiralia</taxon>
        <taxon>Gnathifera</taxon>
        <taxon>Rotifera</taxon>
        <taxon>Eurotatoria</taxon>
        <taxon>Bdelloidea</taxon>
        <taxon>Adinetida</taxon>
        <taxon>Adinetidae</taxon>
        <taxon>Adineta</taxon>
    </lineage>
</organism>
<dbReference type="OrthoDB" id="3231855at2759"/>
<dbReference type="Pfam" id="PF08590">
    <property type="entry name" value="DUF1771"/>
    <property type="match status" value="1"/>
</dbReference>
<dbReference type="Proteomes" id="UP000663891">
    <property type="component" value="Unassembled WGS sequence"/>
</dbReference>
<sequence length="195" mass="22344">MGNLFSTTNEGDNSVLSKNAEAYVQNGIPIEAVSLRCEAFRLMNEAKEASRHSQLEYQSGNKSQAKLLSINKNNLYIQMNEKNQQAAELIFKHFNQNRSNDVIDLHGLYVTEALKYVEDRLNRCRLENRSQLTIITGMGNNSPNKIPKIKPQVEEFVRRNNLKVTYYNGHIVIDLSINDENKIINDRNSNECIIL</sequence>
<dbReference type="Gene3D" id="3.30.1370.110">
    <property type="match status" value="1"/>
</dbReference>
<protein>
    <recommendedName>
        <fullName evidence="1">Smr domain-containing protein</fullName>
    </recommendedName>
</protein>
<dbReference type="PROSITE" id="PS50828">
    <property type="entry name" value="SMR"/>
    <property type="match status" value="1"/>
</dbReference>
<name>A0A813Y5S1_9BILA</name>
<feature type="domain" description="Smr" evidence="1">
    <location>
        <begin position="103"/>
        <end position="164"/>
    </location>
</feature>
<dbReference type="SMART" id="SM00463">
    <property type="entry name" value="SMR"/>
    <property type="match status" value="1"/>
</dbReference>